<protein>
    <submittedName>
        <fullName evidence="2">Uncharacterized protein</fullName>
    </submittedName>
</protein>
<keyword evidence="3" id="KW-1185">Reference proteome</keyword>
<gene>
    <name evidence="2" type="ORF">EV356DRAFT_576051</name>
</gene>
<feature type="compositionally biased region" description="Basic and acidic residues" evidence="1">
    <location>
        <begin position="114"/>
        <end position="126"/>
    </location>
</feature>
<feature type="compositionally biased region" description="Basic and acidic residues" evidence="1">
    <location>
        <begin position="135"/>
        <end position="155"/>
    </location>
</feature>
<feature type="region of interest" description="Disordered" evidence="1">
    <location>
        <begin position="86"/>
        <end position="194"/>
    </location>
</feature>
<dbReference type="AlphaFoldDB" id="A0A6A6HBD4"/>
<accession>A0A6A6HBD4</accession>
<proteinExistence type="predicted"/>
<dbReference type="Proteomes" id="UP000800092">
    <property type="component" value="Unassembled WGS sequence"/>
</dbReference>
<evidence type="ECO:0000313" key="3">
    <source>
        <dbReference type="Proteomes" id="UP000800092"/>
    </source>
</evidence>
<feature type="compositionally biased region" description="Basic and acidic residues" evidence="1">
    <location>
        <begin position="185"/>
        <end position="194"/>
    </location>
</feature>
<name>A0A6A6HBD4_VIRVR</name>
<sequence length="194" mass="21079">MTSYSNVWSFGSEIAEFRGPGNHHRFEDSLDDYDMDIDQRTQRMIGGRSSAARIILLGDGSEVLTDSSPAAHNHDIDMLDQYEEDRDLQSQVTMPSDDADEGATLTSSPNEIGSRGDENARAEREGTPAPTSATNEHDPEIGNRNGDEVARKGEDSSSPASTKTERSEDESQTGTKVMAATDGPLDPKKTDKSK</sequence>
<evidence type="ECO:0000313" key="2">
    <source>
        <dbReference type="EMBL" id="KAF2235118.1"/>
    </source>
</evidence>
<reference evidence="2" key="1">
    <citation type="journal article" date="2020" name="Stud. Mycol.">
        <title>101 Dothideomycetes genomes: a test case for predicting lifestyles and emergence of pathogens.</title>
        <authorList>
            <person name="Haridas S."/>
            <person name="Albert R."/>
            <person name="Binder M."/>
            <person name="Bloem J."/>
            <person name="Labutti K."/>
            <person name="Salamov A."/>
            <person name="Andreopoulos B."/>
            <person name="Baker S."/>
            <person name="Barry K."/>
            <person name="Bills G."/>
            <person name="Bluhm B."/>
            <person name="Cannon C."/>
            <person name="Castanera R."/>
            <person name="Culley D."/>
            <person name="Daum C."/>
            <person name="Ezra D."/>
            <person name="Gonzalez J."/>
            <person name="Henrissat B."/>
            <person name="Kuo A."/>
            <person name="Liang C."/>
            <person name="Lipzen A."/>
            <person name="Lutzoni F."/>
            <person name="Magnuson J."/>
            <person name="Mondo S."/>
            <person name="Nolan M."/>
            <person name="Ohm R."/>
            <person name="Pangilinan J."/>
            <person name="Park H.-J."/>
            <person name="Ramirez L."/>
            <person name="Alfaro M."/>
            <person name="Sun H."/>
            <person name="Tritt A."/>
            <person name="Yoshinaga Y."/>
            <person name="Zwiers L.-H."/>
            <person name="Turgeon B."/>
            <person name="Goodwin S."/>
            <person name="Spatafora J."/>
            <person name="Crous P."/>
            <person name="Grigoriev I."/>
        </authorList>
    </citation>
    <scope>NUCLEOTIDE SEQUENCE</scope>
    <source>
        <strain evidence="2">Tuck. ex Michener</strain>
    </source>
</reference>
<dbReference type="EMBL" id="ML991793">
    <property type="protein sequence ID" value="KAF2235118.1"/>
    <property type="molecule type" value="Genomic_DNA"/>
</dbReference>
<evidence type="ECO:0000256" key="1">
    <source>
        <dbReference type="SAM" id="MobiDB-lite"/>
    </source>
</evidence>
<organism evidence="2 3">
    <name type="scientific">Viridothelium virens</name>
    <name type="common">Speckled blister lichen</name>
    <name type="synonym">Trypethelium virens</name>
    <dbReference type="NCBI Taxonomy" id="1048519"/>
    <lineage>
        <taxon>Eukaryota</taxon>
        <taxon>Fungi</taxon>
        <taxon>Dikarya</taxon>
        <taxon>Ascomycota</taxon>
        <taxon>Pezizomycotina</taxon>
        <taxon>Dothideomycetes</taxon>
        <taxon>Dothideomycetes incertae sedis</taxon>
        <taxon>Trypetheliales</taxon>
        <taxon>Trypetheliaceae</taxon>
        <taxon>Viridothelium</taxon>
    </lineage>
</organism>
<dbReference type="OrthoDB" id="4503841at2759"/>